<evidence type="ECO:0000256" key="9">
    <source>
        <dbReference type="ARBA" id="ARBA00022777"/>
    </source>
</evidence>
<evidence type="ECO:0000256" key="1">
    <source>
        <dbReference type="ARBA" id="ARBA00000085"/>
    </source>
</evidence>
<feature type="coiled-coil region" evidence="16">
    <location>
        <begin position="123"/>
        <end position="150"/>
    </location>
</feature>
<dbReference type="PRINTS" id="PR00344">
    <property type="entry name" value="BCTRLSENSOR"/>
</dbReference>
<keyword evidence="4" id="KW-1003">Cell membrane</keyword>
<dbReference type="SUPFAM" id="SSF55874">
    <property type="entry name" value="ATPase domain of HSP90 chaperone/DNA topoisomerase II/histidine kinase"/>
    <property type="match status" value="1"/>
</dbReference>
<dbReference type="InterPro" id="IPR000700">
    <property type="entry name" value="PAS-assoc_C"/>
</dbReference>
<dbReference type="SUPFAM" id="SSF52172">
    <property type="entry name" value="CheY-like"/>
    <property type="match status" value="2"/>
</dbReference>
<dbReference type="SMART" id="SM00387">
    <property type="entry name" value="HATPase_c"/>
    <property type="match status" value="1"/>
</dbReference>
<feature type="domain" description="Histidine kinase" evidence="17">
    <location>
        <begin position="686"/>
        <end position="902"/>
    </location>
</feature>
<dbReference type="InterPro" id="IPR004358">
    <property type="entry name" value="Sig_transdc_His_kin-like_C"/>
</dbReference>
<evidence type="ECO:0000256" key="12">
    <source>
        <dbReference type="ARBA" id="ARBA00023012"/>
    </source>
</evidence>
<dbReference type="SMART" id="SM00448">
    <property type="entry name" value="REC"/>
    <property type="match status" value="2"/>
</dbReference>
<evidence type="ECO:0000256" key="15">
    <source>
        <dbReference type="PROSITE-ProRule" id="PRU00169"/>
    </source>
</evidence>
<dbReference type="Gene3D" id="3.30.565.10">
    <property type="entry name" value="Histidine kinase-like ATPase, C-terminal domain"/>
    <property type="match status" value="1"/>
</dbReference>
<feature type="domain" description="Response regulatory" evidence="18">
    <location>
        <begin position="930"/>
        <end position="1047"/>
    </location>
</feature>
<evidence type="ECO:0000256" key="6">
    <source>
        <dbReference type="ARBA" id="ARBA00022553"/>
    </source>
</evidence>
<keyword evidence="11" id="KW-1133">Transmembrane helix</keyword>
<dbReference type="eggNOG" id="COG3829">
    <property type="taxonomic scope" value="Bacteria"/>
</dbReference>
<dbReference type="GO" id="GO:0000155">
    <property type="term" value="F:phosphorelay sensor kinase activity"/>
    <property type="evidence" value="ECO:0007669"/>
    <property type="project" value="InterPro"/>
</dbReference>
<dbReference type="FunFam" id="3.30.565.10:FF:000010">
    <property type="entry name" value="Sensor histidine kinase RcsC"/>
    <property type="match status" value="1"/>
</dbReference>
<feature type="domain" description="PAS" evidence="19">
    <location>
        <begin position="267"/>
        <end position="335"/>
    </location>
</feature>
<dbReference type="InterPro" id="IPR035965">
    <property type="entry name" value="PAS-like_dom_sf"/>
</dbReference>
<keyword evidence="23" id="KW-1185">Reference proteome</keyword>
<dbReference type="Pfam" id="PF00072">
    <property type="entry name" value="Response_reg"/>
    <property type="match status" value="2"/>
</dbReference>
<keyword evidence="16" id="KW-0175">Coiled coil</keyword>
<dbReference type="InterPro" id="IPR011006">
    <property type="entry name" value="CheY-like_superfamily"/>
</dbReference>
<dbReference type="Pfam" id="PF02518">
    <property type="entry name" value="HATPase_c"/>
    <property type="match status" value="1"/>
</dbReference>
<dbReference type="Pfam" id="PF08448">
    <property type="entry name" value="PAS_4"/>
    <property type="match status" value="1"/>
</dbReference>
<dbReference type="InterPro" id="IPR003594">
    <property type="entry name" value="HATPase_dom"/>
</dbReference>
<evidence type="ECO:0000256" key="14">
    <source>
        <dbReference type="PROSITE-ProRule" id="PRU00110"/>
    </source>
</evidence>
<evidence type="ECO:0000313" key="23">
    <source>
        <dbReference type="Proteomes" id="UP000019460"/>
    </source>
</evidence>
<keyword evidence="13" id="KW-0472">Membrane</keyword>
<dbReference type="InterPro" id="IPR000014">
    <property type="entry name" value="PAS"/>
</dbReference>
<keyword evidence="12" id="KW-0902">Two-component regulatory system</keyword>
<feature type="domain" description="Response regulatory" evidence="18">
    <location>
        <begin position="6"/>
        <end position="122"/>
    </location>
</feature>
<dbReference type="InterPro" id="IPR036097">
    <property type="entry name" value="HisK_dim/P_sf"/>
</dbReference>
<evidence type="ECO:0000259" key="18">
    <source>
        <dbReference type="PROSITE" id="PS50110"/>
    </source>
</evidence>
<evidence type="ECO:0000313" key="22">
    <source>
        <dbReference type="EMBL" id="EXJ16763.1"/>
    </source>
</evidence>
<dbReference type="InterPro" id="IPR001610">
    <property type="entry name" value="PAC"/>
</dbReference>
<dbReference type="SMART" id="SM00388">
    <property type="entry name" value="HisKA"/>
    <property type="match status" value="1"/>
</dbReference>
<dbReference type="Gene3D" id="3.40.50.2300">
    <property type="match status" value="2"/>
</dbReference>
<keyword evidence="6 15" id="KW-0597">Phosphoprotein</keyword>
<dbReference type="PROSITE" id="PS50894">
    <property type="entry name" value="HPT"/>
    <property type="match status" value="1"/>
</dbReference>
<keyword evidence="8" id="KW-0812">Transmembrane</keyword>
<feature type="modified residue" description="4-aspartylphosphate" evidence="15">
    <location>
        <position position="982"/>
    </location>
</feature>
<dbReference type="eggNOG" id="COG0784">
    <property type="taxonomic scope" value="Bacteria"/>
</dbReference>
<evidence type="ECO:0000256" key="4">
    <source>
        <dbReference type="ARBA" id="ARBA00022475"/>
    </source>
</evidence>
<feature type="modified residue" description="4-aspartylphosphate" evidence="15">
    <location>
        <position position="57"/>
    </location>
</feature>
<dbReference type="SUPFAM" id="SSF55785">
    <property type="entry name" value="PYP-like sensor domain (PAS domain)"/>
    <property type="match status" value="4"/>
</dbReference>
<dbReference type="SUPFAM" id="SSF47384">
    <property type="entry name" value="Homodimeric domain of signal transducing histidine kinase"/>
    <property type="match status" value="1"/>
</dbReference>
<dbReference type="Gene3D" id="3.30.450.20">
    <property type="entry name" value="PAS domain"/>
    <property type="match status" value="4"/>
</dbReference>
<dbReference type="Gene3D" id="1.10.287.130">
    <property type="match status" value="1"/>
</dbReference>
<dbReference type="Proteomes" id="UP000019460">
    <property type="component" value="Unassembled WGS sequence"/>
</dbReference>
<evidence type="ECO:0000259" key="17">
    <source>
        <dbReference type="PROSITE" id="PS50109"/>
    </source>
</evidence>
<keyword evidence="10" id="KW-0547">Nucleotide-binding</keyword>
<dbReference type="InterPro" id="IPR003661">
    <property type="entry name" value="HisK_dim/P_dom"/>
</dbReference>
<dbReference type="Pfam" id="PF00512">
    <property type="entry name" value="HisKA"/>
    <property type="match status" value="1"/>
</dbReference>
<comment type="catalytic activity">
    <reaction evidence="1">
        <text>ATP + protein L-histidine = ADP + protein N-phospho-L-histidine.</text>
        <dbReference type="EC" id="2.7.13.3"/>
    </reaction>
</comment>
<evidence type="ECO:0000259" key="21">
    <source>
        <dbReference type="PROSITE" id="PS50894"/>
    </source>
</evidence>
<dbReference type="PROSITE" id="PS50112">
    <property type="entry name" value="PAS"/>
    <property type="match status" value="4"/>
</dbReference>
<evidence type="ECO:0000259" key="19">
    <source>
        <dbReference type="PROSITE" id="PS50112"/>
    </source>
</evidence>
<feature type="domain" description="HPt" evidence="21">
    <location>
        <begin position="1094"/>
        <end position="1186"/>
    </location>
</feature>
<feature type="domain" description="PAC" evidence="20">
    <location>
        <begin position="344"/>
        <end position="397"/>
    </location>
</feature>
<dbReference type="SUPFAM" id="SSF47226">
    <property type="entry name" value="Histidine-containing phosphotransfer domain, HPT domain"/>
    <property type="match status" value="1"/>
</dbReference>
<dbReference type="OrthoDB" id="8573350at2"/>
<dbReference type="RefSeq" id="WP_043748898.1">
    <property type="nucleotide sequence ID" value="NZ_AONC01000005.1"/>
</dbReference>
<evidence type="ECO:0000256" key="2">
    <source>
        <dbReference type="ARBA" id="ARBA00004429"/>
    </source>
</evidence>
<feature type="domain" description="PAS" evidence="19">
    <location>
        <begin position="538"/>
        <end position="583"/>
    </location>
</feature>
<feature type="domain" description="PAS" evidence="19">
    <location>
        <begin position="140"/>
        <end position="210"/>
    </location>
</feature>
<evidence type="ECO:0000256" key="10">
    <source>
        <dbReference type="ARBA" id="ARBA00022840"/>
    </source>
</evidence>
<dbReference type="InterPro" id="IPR001789">
    <property type="entry name" value="Sig_transdc_resp-reg_receiver"/>
</dbReference>
<feature type="modified residue" description="Phosphohistidine" evidence="14">
    <location>
        <position position="1133"/>
    </location>
</feature>
<dbReference type="PROSITE" id="PS50110">
    <property type="entry name" value="RESPONSE_REGULATORY"/>
    <property type="match status" value="2"/>
</dbReference>
<dbReference type="SMART" id="SM00086">
    <property type="entry name" value="PAC"/>
    <property type="match status" value="4"/>
</dbReference>
<feature type="domain" description="PAC" evidence="20">
    <location>
        <begin position="467"/>
        <end position="519"/>
    </location>
</feature>
<keyword evidence="5" id="KW-0997">Cell inner membrane</keyword>
<evidence type="ECO:0000259" key="20">
    <source>
        <dbReference type="PROSITE" id="PS50113"/>
    </source>
</evidence>
<keyword evidence="7" id="KW-0808">Transferase</keyword>
<dbReference type="eggNOG" id="COG5002">
    <property type="taxonomic scope" value="Bacteria"/>
</dbReference>
<dbReference type="CDD" id="cd16922">
    <property type="entry name" value="HATPase_EvgS-ArcB-TorS-like"/>
    <property type="match status" value="1"/>
</dbReference>
<reference evidence="22 23" key="1">
    <citation type="submission" date="2012-11" db="EMBL/GenBank/DDBJ databases">
        <title>Genome assembly of Thiorhodococcus sp. AK35.</title>
        <authorList>
            <person name="Nupur N."/>
            <person name="Khatri I."/>
            <person name="Subramanian S."/>
            <person name="Pinnaka A."/>
        </authorList>
    </citation>
    <scope>NUCLEOTIDE SEQUENCE [LARGE SCALE GENOMIC DNA]</scope>
    <source>
        <strain evidence="22 23">AK35</strain>
    </source>
</reference>
<comment type="caution">
    <text evidence="22">The sequence shown here is derived from an EMBL/GenBank/DDBJ whole genome shotgun (WGS) entry which is preliminary data.</text>
</comment>
<dbReference type="PANTHER" id="PTHR43047:SF64">
    <property type="entry name" value="HISTIDINE KINASE CONTAINING CHEY-HOMOLOGOUS RECEIVER DOMAIN AND PAS DOMAIN-RELATED"/>
    <property type="match status" value="1"/>
</dbReference>
<dbReference type="Gene3D" id="1.20.120.160">
    <property type="entry name" value="HPT domain"/>
    <property type="match status" value="1"/>
</dbReference>
<dbReference type="InterPro" id="IPR005467">
    <property type="entry name" value="His_kinase_dom"/>
</dbReference>
<evidence type="ECO:0000256" key="13">
    <source>
        <dbReference type="ARBA" id="ARBA00023136"/>
    </source>
</evidence>
<dbReference type="InterPro" id="IPR013656">
    <property type="entry name" value="PAS_4"/>
</dbReference>
<dbReference type="Pfam" id="PF01627">
    <property type="entry name" value="Hpt"/>
    <property type="match status" value="1"/>
</dbReference>
<dbReference type="PROSITE" id="PS50109">
    <property type="entry name" value="HIS_KIN"/>
    <property type="match status" value="1"/>
</dbReference>
<evidence type="ECO:0000256" key="5">
    <source>
        <dbReference type="ARBA" id="ARBA00022519"/>
    </source>
</evidence>
<dbReference type="EC" id="2.7.13.3" evidence="3"/>
<feature type="domain" description="PAC" evidence="20">
    <location>
        <begin position="214"/>
        <end position="266"/>
    </location>
</feature>
<evidence type="ECO:0000256" key="3">
    <source>
        <dbReference type="ARBA" id="ARBA00012438"/>
    </source>
</evidence>
<dbReference type="CDD" id="cd00130">
    <property type="entry name" value="PAS"/>
    <property type="match status" value="4"/>
</dbReference>
<dbReference type="SMART" id="SM00091">
    <property type="entry name" value="PAS"/>
    <property type="match status" value="4"/>
</dbReference>
<evidence type="ECO:0000256" key="8">
    <source>
        <dbReference type="ARBA" id="ARBA00022692"/>
    </source>
</evidence>
<evidence type="ECO:0000256" key="11">
    <source>
        <dbReference type="ARBA" id="ARBA00022989"/>
    </source>
</evidence>
<dbReference type="PROSITE" id="PS50113">
    <property type="entry name" value="PAC"/>
    <property type="match status" value="3"/>
</dbReference>
<protein>
    <recommendedName>
        <fullName evidence="3">histidine kinase</fullName>
        <ecNumber evidence="3">2.7.13.3</ecNumber>
    </recommendedName>
</protein>
<dbReference type="EMBL" id="AONC01000005">
    <property type="protein sequence ID" value="EXJ16763.1"/>
    <property type="molecule type" value="Genomic_DNA"/>
</dbReference>
<sequence length="1276" mass="142213">MDGRLRLLLLEDSPVDAELTERVLRRSGLDFEAVRVQDPDAFMVALETFRPHAVLADFSLPQFDGVTALRLVRERDADLPFIFVTGAIGEENAVELLCAGANDYILKDRLTRLPAALERALEAGRQKQALAAAQQALKESEERFRAIVETTLDWLWEMDASGIYTYSSPASFALLGYGPDELLGRRPFDFMPPDEAERVCAVFADIASARRSFSLLERVCLRKDGSRIVLETSGTPILGPDGALLGYRGVDRDISERRELVDALEESRERLSQALDGSDLAMWDWRVQSGEVQINARWAQMLGYELEELYPVGIRTLWSLCHPDDAEMFRRRLREHFGGLVPYFECEVRLRHKDGHWVWVMDRGKVVERDADGRPSRMAGTHLDITARKTAEEELRKVSLAVQQSPNSIVITDLEGRIEYVNPAFTRVSGYDPDEVRGRNPRVLASGRTPAEVHAELWRTLGQGRVWRGEFCNRRKDGSEYVELATISPVRQPDGRITHYLAVKEDITERKQVDEELAHYRQHLEELVESRTLDLRLAEERSRLILESSADGIYGEDTQGLVTFINPAACDMLGYGQDEVLGRCMHDLAHHRYPDGRVYPRVDCPMSGSLNILRIVHQEPLVFWRADGSRLPVAYSAHPMFRQGEVVGRVVSFFDISLQQQIETAREAALADAERLARLKSEFLANMSHEIRTPLNAVLGFAQVGVRESDRRKAQDFFRRILDSGYLLLGIVNEILDFSKIEAGKLRIELGRVDLRLIVRRAEEQVRERVAAKGLRFRVELAPDLPATCQGDDLRLSQILGNLLSNAVKFTERGRVVLSLSRTDERLSIRVSDTGIGMTESQLAHLFQPFEQADGSITRRFGGTGLGLAITKRLVDIMGGEIGVDSRAGEGSSFEIGLPLVDPAGSIRDVCDPSADMPDDAGRERLRGFIVLVAEDNEANRLVLEEMLNQEGCWMVAVGNGAEAVERVRQDGAMAYDLVLMDIQMPVMDGYEATRRIRALAPELPILGLTAHAMEGAREQCMAAGMRDHLAKPVELDALVAAVRRHAGVGAVCRSRIHDAAALARLSGADAGDSGRSGENWIDWSALEGRYRHHVGFAAKLVETSLLSGAENLLALRRAVEDGDRKRLAFLAHSLKGTAGNLFANGFADLAALAESSAREARPDAVRRARQLADALDSMLGEMRAWRLREGAESGSEVSSCSDSIDPDVLTQVVSRLESLLATDDSAVSRAFERDEPLLVRAFGEQARQLGREIRLFDFSTALVTLRSAWQRWRSS</sequence>
<keyword evidence="9" id="KW-0418">Kinase</keyword>
<dbReference type="CDD" id="cd17546">
    <property type="entry name" value="REC_hyHK_CKI1_RcsC-like"/>
    <property type="match status" value="1"/>
</dbReference>
<accession>W9VAY7</accession>
<dbReference type="AlphaFoldDB" id="W9VAY7"/>
<name>W9VAY7_9GAMM</name>
<dbReference type="Pfam" id="PF13426">
    <property type="entry name" value="PAS_9"/>
    <property type="match status" value="2"/>
</dbReference>
<keyword evidence="10" id="KW-0067">ATP-binding</keyword>
<dbReference type="STRING" id="1249627.D779_3052"/>
<evidence type="ECO:0000256" key="16">
    <source>
        <dbReference type="SAM" id="Coils"/>
    </source>
</evidence>
<dbReference type="InterPro" id="IPR036641">
    <property type="entry name" value="HPT_dom_sf"/>
</dbReference>
<evidence type="ECO:0000256" key="7">
    <source>
        <dbReference type="ARBA" id="ARBA00022679"/>
    </source>
</evidence>
<dbReference type="eggNOG" id="COG2205">
    <property type="taxonomic scope" value="Bacteria"/>
</dbReference>
<dbReference type="CDD" id="cd00082">
    <property type="entry name" value="HisKA"/>
    <property type="match status" value="1"/>
</dbReference>
<dbReference type="InterPro" id="IPR013655">
    <property type="entry name" value="PAS_fold_3"/>
</dbReference>
<dbReference type="NCBIfam" id="TIGR00229">
    <property type="entry name" value="sensory_box"/>
    <property type="match status" value="4"/>
</dbReference>
<organism evidence="22 23">
    <name type="scientific">Imhoffiella purpurea</name>
    <dbReference type="NCBI Taxonomy" id="1249627"/>
    <lineage>
        <taxon>Bacteria</taxon>
        <taxon>Pseudomonadati</taxon>
        <taxon>Pseudomonadota</taxon>
        <taxon>Gammaproteobacteria</taxon>
        <taxon>Chromatiales</taxon>
        <taxon>Chromatiaceae</taxon>
        <taxon>Imhoffiella</taxon>
    </lineage>
</organism>
<dbReference type="InterPro" id="IPR008207">
    <property type="entry name" value="Sig_transdc_His_kin_Hpt_dom"/>
</dbReference>
<dbReference type="InterPro" id="IPR036890">
    <property type="entry name" value="HATPase_C_sf"/>
</dbReference>
<proteinExistence type="predicted"/>
<comment type="subcellular location">
    <subcellularLocation>
        <location evidence="2">Cell inner membrane</location>
        <topology evidence="2">Multi-pass membrane protein</topology>
    </subcellularLocation>
</comment>
<dbReference type="GO" id="GO:0005886">
    <property type="term" value="C:plasma membrane"/>
    <property type="evidence" value="ECO:0007669"/>
    <property type="project" value="UniProtKB-SubCell"/>
</dbReference>
<dbReference type="PATRIC" id="fig|1249627.3.peg.495"/>
<dbReference type="CDD" id="cd00156">
    <property type="entry name" value="REC"/>
    <property type="match status" value="1"/>
</dbReference>
<dbReference type="Pfam" id="PF08447">
    <property type="entry name" value="PAS_3"/>
    <property type="match status" value="1"/>
</dbReference>
<gene>
    <name evidence="22" type="ORF">D779_3052</name>
</gene>
<dbReference type="PANTHER" id="PTHR43047">
    <property type="entry name" value="TWO-COMPONENT HISTIDINE PROTEIN KINASE"/>
    <property type="match status" value="1"/>
</dbReference>
<feature type="domain" description="PAS" evidence="19">
    <location>
        <begin position="394"/>
        <end position="440"/>
    </location>
</feature>